<protein>
    <submittedName>
        <fullName evidence="1">Uncharacterized protein</fullName>
    </submittedName>
</protein>
<sequence>SPFVEISSSNPELTREERIESVASSTWATHWGAGMVGLVSPELAGTEREEAIKRLSRTLAEKVV</sequence>
<accession>X1SMA6</accession>
<evidence type="ECO:0000313" key="1">
    <source>
        <dbReference type="EMBL" id="GAI94063.1"/>
    </source>
</evidence>
<dbReference type="EMBL" id="BARW01015378">
    <property type="protein sequence ID" value="GAI94063.1"/>
    <property type="molecule type" value="Genomic_DNA"/>
</dbReference>
<reference evidence="1" key="1">
    <citation type="journal article" date="2014" name="Front. Microbiol.">
        <title>High frequency of phylogenetically diverse reductive dehalogenase-homologous genes in deep subseafloor sedimentary metagenomes.</title>
        <authorList>
            <person name="Kawai M."/>
            <person name="Futagami T."/>
            <person name="Toyoda A."/>
            <person name="Takaki Y."/>
            <person name="Nishi S."/>
            <person name="Hori S."/>
            <person name="Arai W."/>
            <person name="Tsubouchi T."/>
            <person name="Morono Y."/>
            <person name="Uchiyama I."/>
            <person name="Ito T."/>
            <person name="Fujiyama A."/>
            <person name="Inagaki F."/>
            <person name="Takami H."/>
        </authorList>
    </citation>
    <scope>NUCLEOTIDE SEQUENCE</scope>
    <source>
        <strain evidence="1">Expedition CK06-06</strain>
    </source>
</reference>
<dbReference type="AlphaFoldDB" id="X1SMA6"/>
<feature type="non-terminal residue" evidence="1">
    <location>
        <position position="1"/>
    </location>
</feature>
<proteinExistence type="predicted"/>
<gene>
    <name evidence="1" type="ORF">S12H4_27007</name>
</gene>
<comment type="caution">
    <text evidence="1">The sequence shown here is derived from an EMBL/GenBank/DDBJ whole genome shotgun (WGS) entry which is preliminary data.</text>
</comment>
<name>X1SMA6_9ZZZZ</name>
<organism evidence="1">
    <name type="scientific">marine sediment metagenome</name>
    <dbReference type="NCBI Taxonomy" id="412755"/>
    <lineage>
        <taxon>unclassified sequences</taxon>
        <taxon>metagenomes</taxon>
        <taxon>ecological metagenomes</taxon>
    </lineage>
</organism>